<dbReference type="NCBIfam" id="TIGR03121">
    <property type="entry name" value="one_C_dehyd_A"/>
    <property type="match status" value="1"/>
</dbReference>
<reference evidence="1 2" key="1">
    <citation type="submission" date="2020-04" db="EMBL/GenBank/DDBJ databases">
        <authorList>
            <consortium name="Genoscope - CEA"/>
            <person name="William W."/>
        </authorList>
    </citation>
    <scope>NUCLEOTIDE SEQUENCE [LARGE SCALE GENOMIC DNA]</scope>
    <source>
        <strain evidence="1 2">SG7</strain>
    </source>
</reference>
<dbReference type="KEGG" id="mesg:MLAUSG7_0781"/>
<dbReference type="AlphaFoldDB" id="A0A8D6SW66"/>
<dbReference type="InterPro" id="IPR053635">
    <property type="entry name" value="Metallo-hydrolase_FwdA/FmdA"/>
</dbReference>
<dbReference type="GO" id="GO:0016810">
    <property type="term" value="F:hydrolase activity, acting on carbon-nitrogen (but not peptide) bonds"/>
    <property type="evidence" value="ECO:0007669"/>
    <property type="project" value="InterPro"/>
</dbReference>
<dbReference type="InterPro" id="IPR032466">
    <property type="entry name" value="Metal_Hydrolase"/>
</dbReference>
<dbReference type="InterPro" id="IPR050378">
    <property type="entry name" value="Metallo-dep_Hydrolases_sf"/>
</dbReference>
<dbReference type="Pfam" id="PF07969">
    <property type="entry name" value="Amidohydro_3"/>
    <property type="match status" value="1"/>
</dbReference>
<dbReference type="PIRSF" id="PIRSF006453">
    <property type="entry name" value="FwdA"/>
    <property type="match status" value="1"/>
</dbReference>
<dbReference type="SUPFAM" id="SSF51556">
    <property type="entry name" value="Metallo-dependent hydrolases"/>
    <property type="match status" value="1"/>
</dbReference>
<accession>A0A8D6SW66</accession>
<dbReference type="InterPro" id="IPR011059">
    <property type="entry name" value="Metal-dep_hydrolase_composite"/>
</dbReference>
<name>A0A8D6SW66_9EURY</name>
<sequence>MEYIIKNGIVYDPLNGINGEKMDICVKDGKIVEKVSENAKIIDASNCVVMPGGIDSHTHVAGPKVNVGRMFRPEDSKKEIYAKKGLRTGTGFSVPSTYKTGYQYSEMGYTTVFEAAMPPLLARHTHEEFIETPQVDKGVLTLFGNNWFVLEYLKEGDIKKCAAYVAWLLKATRGFAIKIVNPGGTEAWGWGKNVHSLDDPVPYFDITPREIVRGLCEVNELLGLPHSIHVHPNNLGHPGNWETTLETMDCVKGIKAKPKYGERETIYYNTHVQFHSYGGTSWKDFESKGLEIAEYVNKNDHLVVDVGQITLDETTTMTADGPMEYDLHMTNGLKWANCDVELETGSGVVPFIYSPKGPVYALQWAIGLDIFLNIDTDKVLLTTDHPNAGPFTRYPRIIAWLMSKKYRDEWLYNKVHKWAQQRSHVADSDKEYDLYEIAKVTRANQAKVLGLSKEKGHLGVGADADIAIYEINPEEKDGKKIERAFRYAKYVLKRGELVVKDGNVVKEVFGDTIYVDVKVDESLEQEIMKDLREKFTKYYSVNLDNYPVTEEYANSWKVIKIDATDIS</sequence>
<organism evidence="1 2">
    <name type="scientific">Methanocaldococcus lauensis</name>
    <dbReference type="NCBI Taxonomy" id="2546128"/>
    <lineage>
        <taxon>Archaea</taxon>
        <taxon>Methanobacteriati</taxon>
        <taxon>Methanobacteriota</taxon>
        <taxon>Methanomada group</taxon>
        <taxon>Methanococci</taxon>
        <taxon>Methanococcales</taxon>
        <taxon>Methanocaldococcaceae</taxon>
        <taxon>Methanocaldococcus</taxon>
    </lineage>
</organism>
<keyword evidence="2" id="KW-1185">Reference proteome</keyword>
<evidence type="ECO:0000313" key="2">
    <source>
        <dbReference type="Proteomes" id="UP000679213"/>
    </source>
</evidence>
<dbReference type="InterPro" id="IPR013108">
    <property type="entry name" value="Amidohydro_3"/>
</dbReference>
<dbReference type="GeneID" id="65883588"/>
<evidence type="ECO:0000313" key="1">
    <source>
        <dbReference type="EMBL" id="CAB3288547.1"/>
    </source>
</evidence>
<dbReference type="NCBIfam" id="NF042911">
    <property type="entry name" value="FMH_DH_FwdA"/>
    <property type="match status" value="1"/>
</dbReference>
<dbReference type="FunFam" id="2.30.40.10:FF:000064">
    <property type="entry name" value="Formylmethanofuran dehydrogenase subunit A"/>
    <property type="match status" value="1"/>
</dbReference>
<dbReference type="InterPro" id="IPR012027">
    <property type="entry name" value="Formylmethanofuran_DH_asu"/>
</dbReference>
<dbReference type="EMBL" id="LR792632">
    <property type="protein sequence ID" value="CAB3288547.1"/>
    <property type="molecule type" value="Genomic_DNA"/>
</dbReference>
<accession>A0A8D6PTY6</accession>
<dbReference type="SUPFAM" id="SSF51338">
    <property type="entry name" value="Composite domain of metallo-dependent hydrolases"/>
    <property type="match status" value="2"/>
</dbReference>
<dbReference type="Proteomes" id="UP000679213">
    <property type="component" value="Chromosome I"/>
</dbReference>
<dbReference type="CDD" id="cd01304">
    <property type="entry name" value="FMDH_A"/>
    <property type="match status" value="1"/>
</dbReference>
<protein>
    <submittedName>
        <fullName evidence="1">Protein FwdA</fullName>
    </submittedName>
</protein>
<dbReference type="PANTHER" id="PTHR11647:SF1">
    <property type="entry name" value="COLLAPSIN RESPONSE MEDIATOR PROTEIN"/>
    <property type="match status" value="1"/>
</dbReference>
<dbReference type="Gene3D" id="2.30.40.10">
    <property type="entry name" value="Urease, subunit C, domain 1"/>
    <property type="match status" value="1"/>
</dbReference>
<dbReference type="PANTHER" id="PTHR11647">
    <property type="entry name" value="HYDRANTOINASE/DIHYDROPYRIMIDINASE FAMILY MEMBER"/>
    <property type="match status" value="1"/>
</dbReference>
<proteinExistence type="predicted"/>
<dbReference type="Gene3D" id="3.20.20.140">
    <property type="entry name" value="Metal-dependent hydrolases"/>
    <property type="match status" value="1"/>
</dbReference>
<dbReference type="RefSeq" id="WP_214400627.1">
    <property type="nucleotide sequence ID" value="NZ_LR792632.1"/>
</dbReference>
<gene>
    <name evidence="1" type="primary">fwdA</name>
    <name evidence="1" type="ORF">MLAUSG7_0781</name>
</gene>